<dbReference type="AlphaFoldDB" id="A0A226DRE0"/>
<dbReference type="GO" id="GO:0034625">
    <property type="term" value="P:fatty acid elongation, monounsaturated fatty acid"/>
    <property type="evidence" value="ECO:0007669"/>
    <property type="project" value="TreeGrafter"/>
</dbReference>
<comment type="caution">
    <text evidence="10">Lacks conserved residue(s) required for the propagation of feature annotation.</text>
</comment>
<evidence type="ECO:0000313" key="12">
    <source>
        <dbReference type="Proteomes" id="UP000198287"/>
    </source>
</evidence>
<evidence type="ECO:0000256" key="7">
    <source>
        <dbReference type="ARBA" id="ARBA00023098"/>
    </source>
</evidence>
<dbReference type="PANTHER" id="PTHR11157:SF17">
    <property type="entry name" value="ELONGATION OF VERY LONG CHAIN FATTY ACIDS PROTEIN 6"/>
    <property type="match status" value="1"/>
</dbReference>
<evidence type="ECO:0000256" key="5">
    <source>
        <dbReference type="ARBA" id="ARBA00022832"/>
    </source>
</evidence>
<comment type="similarity">
    <text evidence="10">Belongs to the ELO family.</text>
</comment>
<dbReference type="GO" id="GO:0009922">
    <property type="term" value="F:fatty acid elongase activity"/>
    <property type="evidence" value="ECO:0007669"/>
    <property type="project" value="UniProtKB-EC"/>
</dbReference>
<dbReference type="Proteomes" id="UP000198287">
    <property type="component" value="Unassembled WGS sequence"/>
</dbReference>
<feature type="transmembrane region" description="Helical" evidence="10">
    <location>
        <begin position="12"/>
        <end position="32"/>
    </location>
</feature>
<dbReference type="GO" id="GO:0030148">
    <property type="term" value="P:sphingolipid biosynthetic process"/>
    <property type="evidence" value="ECO:0007669"/>
    <property type="project" value="TreeGrafter"/>
</dbReference>
<evidence type="ECO:0000256" key="9">
    <source>
        <dbReference type="ARBA" id="ARBA00023160"/>
    </source>
</evidence>
<feature type="transmembrane region" description="Helical" evidence="10">
    <location>
        <begin position="82"/>
        <end position="103"/>
    </location>
</feature>
<protein>
    <recommendedName>
        <fullName evidence="10">Elongation of very long chain fatty acids protein</fullName>
        <ecNumber evidence="10">2.3.1.199</ecNumber>
    </recommendedName>
    <alternativeName>
        <fullName evidence="10">Very-long-chain 3-oxoacyl-CoA synthase</fullName>
    </alternativeName>
</protein>
<evidence type="ECO:0000256" key="2">
    <source>
        <dbReference type="ARBA" id="ARBA00022516"/>
    </source>
</evidence>
<keyword evidence="4 10" id="KW-0812">Transmembrane</keyword>
<evidence type="ECO:0000256" key="3">
    <source>
        <dbReference type="ARBA" id="ARBA00022679"/>
    </source>
</evidence>
<evidence type="ECO:0000256" key="8">
    <source>
        <dbReference type="ARBA" id="ARBA00023136"/>
    </source>
</evidence>
<dbReference type="PANTHER" id="PTHR11157">
    <property type="entry name" value="FATTY ACID ACYL TRANSFERASE-RELATED"/>
    <property type="match status" value="1"/>
</dbReference>
<dbReference type="EC" id="2.3.1.199" evidence="10"/>
<evidence type="ECO:0000256" key="6">
    <source>
        <dbReference type="ARBA" id="ARBA00022989"/>
    </source>
</evidence>
<reference evidence="11 12" key="1">
    <citation type="submission" date="2015-12" db="EMBL/GenBank/DDBJ databases">
        <title>The genome of Folsomia candida.</title>
        <authorList>
            <person name="Faddeeva A."/>
            <person name="Derks M.F."/>
            <person name="Anvar Y."/>
            <person name="Smit S."/>
            <person name="Van Straalen N."/>
            <person name="Roelofs D."/>
        </authorList>
    </citation>
    <scope>NUCLEOTIDE SEQUENCE [LARGE SCALE GENOMIC DNA]</scope>
    <source>
        <strain evidence="11 12">VU population</strain>
        <tissue evidence="11">Whole body</tissue>
    </source>
</reference>
<keyword evidence="6 10" id="KW-1133">Transmembrane helix</keyword>
<evidence type="ECO:0000313" key="11">
    <source>
        <dbReference type="EMBL" id="OXA47237.1"/>
    </source>
</evidence>
<accession>A0A226DRE0</accession>
<dbReference type="Pfam" id="PF01151">
    <property type="entry name" value="ELO"/>
    <property type="match status" value="2"/>
</dbReference>
<keyword evidence="3 10" id="KW-0808">Transferase</keyword>
<dbReference type="OrthoDB" id="10259681at2759"/>
<keyword evidence="2 10" id="KW-0444">Lipid biosynthesis</keyword>
<comment type="catalytic activity">
    <reaction evidence="10">
        <text>a very-long-chain acyl-CoA + malonyl-CoA + H(+) = a very-long-chain 3-oxoacyl-CoA + CO2 + CoA</text>
        <dbReference type="Rhea" id="RHEA:32727"/>
        <dbReference type="ChEBI" id="CHEBI:15378"/>
        <dbReference type="ChEBI" id="CHEBI:16526"/>
        <dbReference type="ChEBI" id="CHEBI:57287"/>
        <dbReference type="ChEBI" id="CHEBI:57384"/>
        <dbReference type="ChEBI" id="CHEBI:90725"/>
        <dbReference type="ChEBI" id="CHEBI:90736"/>
        <dbReference type="EC" id="2.3.1.199"/>
    </reaction>
</comment>
<feature type="transmembrane region" description="Helical" evidence="10">
    <location>
        <begin position="115"/>
        <end position="136"/>
    </location>
</feature>
<dbReference type="GO" id="GO:0034626">
    <property type="term" value="P:fatty acid elongation, polyunsaturated fatty acid"/>
    <property type="evidence" value="ECO:0007669"/>
    <property type="project" value="TreeGrafter"/>
</dbReference>
<keyword evidence="8 10" id="KW-0472">Membrane</keyword>
<keyword evidence="5 10" id="KW-0276">Fatty acid metabolism</keyword>
<dbReference type="GO" id="GO:0042761">
    <property type="term" value="P:very long-chain fatty acid biosynthetic process"/>
    <property type="evidence" value="ECO:0007669"/>
    <property type="project" value="TreeGrafter"/>
</dbReference>
<gene>
    <name evidence="11" type="ORF">Fcan01_17704</name>
</gene>
<comment type="caution">
    <text evidence="11">The sequence shown here is derived from an EMBL/GenBank/DDBJ whole genome shotgun (WGS) entry which is preliminary data.</text>
</comment>
<name>A0A226DRE0_FOLCA</name>
<organism evidence="11 12">
    <name type="scientific">Folsomia candida</name>
    <name type="common">Springtail</name>
    <dbReference type="NCBI Taxonomy" id="158441"/>
    <lineage>
        <taxon>Eukaryota</taxon>
        <taxon>Metazoa</taxon>
        <taxon>Ecdysozoa</taxon>
        <taxon>Arthropoda</taxon>
        <taxon>Hexapoda</taxon>
        <taxon>Collembola</taxon>
        <taxon>Entomobryomorpha</taxon>
        <taxon>Isotomoidea</taxon>
        <taxon>Isotomidae</taxon>
        <taxon>Proisotominae</taxon>
        <taxon>Folsomia</taxon>
    </lineage>
</organism>
<dbReference type="GO" id="GO:0019367">
    <property type="term" value="P:fatty acid elongation, saturated fatty acid"/>
    <property type="evidence" value="ECO:0007669"/>
    <property type="project" value="TreeGrafter"/>
</dbReference>
<keyword evidence="7 10" id="KW-0443">Lipid metabolism</keyword>
<evidence type="ECO:0000256" key="1">
    <source>
        <dbReference type="ARBA" id="ARBA00004141"/>
    </source>
</evidence>
<dbReference type="InterPro" id="IPR002076">
    <property type="entry name" value="ELO_fam"/>
</dbReference>
<sequence length="141" mass="15808">MKTRKPFDLRKGLFAWNVALAVFSAFGFLRVFSELSDVLSGQNGFHRSICVRDMLNVSTGFWNLALSIFGSSGSFAVQIEPIIRYSSSFNLLVHTFMYIYFALSAIDYKPSRQSAMCLTTLQILQFVIVLGTYGYAIGVKC</sequence>
<comment type="subcellular location">
    <subcellularLocation>
        <location evidence="1">Membrane</location>
        <topology evidence="1">Multi-pass membrane protein</topology>
    </subcellularLocation>
</comment>
<evidence type="ECO:0000256" key="10">
    <source>
        <dbReference type="RuleBase" id="RU361115"/>
    </source>
</evidence>
<keyword evidence="9 10" id="KW-0275">Fatty acid biosynthesis</keyword>
<dbReference type="EMBL" id="LNIX01000013">
    <property type="protein sequence ID" value="OXA47237.1"/>
    <property type="molecule type" value="Genomic_DNA"/>
</dbReference>
<keyword evidence="12" id="KW-1185">Reference proteome</keyword>
<evidence type="ECO:0000256" key="4">
    <source>
        <dbReference type="ARBA" id="ARBA00022692"/>
    </source>
</evidence>
<proteinExistence type="inferred from homology"/>
<dbReference type="GO" id="GO:0005789">
    <property type="term" value="C:endoplasmic reticulum membrane"/>
    <property type="evidence" value="ECO:0007669"/>
    <property type="project" value="TreeGrafter"/>
</dbReference>